<name>A0A6G7K872_9LACT</name>
<protein>
    <submittedName>
        <fullName evidence="2">NERD domain-containing protein</fullName>
    </submittedName>
</protein>
<dbReference type="InterPro" id="IPR011528">
    <property type="entry name" value="NERD"/>
</dbReference>
<organism evidence="2 3">
    <name type="scientific">Jeotgalibaca arthritidis</name>
    <dbReference type="NCBI Taxonomy" id="1868794"/>
    <lineage>
        <taxon>Bacteria</taxon>
        <taxon>Bacillati</taxon>
        <taxon>Bacillota</taxon>
        <taxon>Bacilli</taxon>
        <taxon>Lactobacillales</taxon>
        <taxon>Carnobacteriaceae</taxon>
        <taxon>Jeotgalibaca</taxon>
    </lineage>
</organism>
<dbReference type="EMBL" id="CP049740">
    <property type="protein sequence ID" value="QII81463.1"/>
    <property type="molecule type" value="Genomic_DNA"/>
</dbReference>
<proteinExistence type="predicted"/>
<keyword evidence="3" id="KW-1185">Reference proteome</keyword>
<dbReference type="AlphaFoldDB" id="A0A6G7K872"/>
<dbReference type="KEGG" id="jar:G7057_02555"/>
<reference evidence="2 3" key="1">
    <citation type="journal article" date="2017" name="Int. J. Syst. Evol. Microbiol.">
        <title>Jeotgalibaca porci sp. nov. and Jeotgalibaca arthritidis sp. nov., isolated from pigs, and emended description of the genus Jeotgalibaca.</title>
        <authorList>
            <person name="Zamora L."/>
            <person name="Perez-Sancho M."/>
            <person name="Dominguez L."/>
            <person name="Fernandez-Garayzabal J.F."/>
            <person name="Vela A.I."/>
        </authorList>
    </citation>
    <scope>NUCLEOTIDE SEQUENCE [LARGE SCALE GENOMIC DNA]</scope>
    <source>
        <strain evidence="2 3">CECT 9157</strain>
    </source>
</reference>
<evidence type="ECO:0000313" key="3">
    <source>
        <dbReference type="Proteomes" id="UP000501451"/>
    </source>
</evidence>
<dbReference type="Pfam" id="PF08378">
    <property type="entry name" value="NERD"/>
    <property type="match status" value="1"/>
</dbReference>
<dbReference type="PROSITE" id="PS50965">
    <property type="entry name" value="NERD"/>
    <property type="match status" value="1"/>
</dbReference>
<evidence type="ECO:0000313" key="2">
    <source>
        <dbReference type="EMBL" id="QII81463.1"/>
    </source>
</evidence>
<accession>A0A6G7K872</accession>
<feature type="domain" description="NERD" evidence="1">
    <location>
        <begin position="30"/>
        <end position="140"/>
    </location>
</feature>
<dbReference type="RefSeq" id="WP_166161116.1">
    <property type="nucleotide sequence ID" value="NZ_CP049740.1"/>
</dbReference>
<sequence length="282" mass="32841">MLDKSDYLTSYDYLNKRLTENDPHYLRQKDGYDGEAYLFAKLKRCSFPMLVCHDLLLSRGVTTQLDFVIILSDRILLLDVKHYKGSYTYQDGEFYDRKKEKLGSNPLIQLHRASNVLEAILKDGGINMPIERKLIFTHEQFCLYGNQPDLPIVLLSQLVNYFNYLEKVSGPLTDYHHRIASYLENIKLKRNPYEKLPKYSFDSLNKGIFCLDCDKTYTISRHRNLVCDKCGCRESKSVAVSRMIAEFELLFPDVKPSPKLLKEWCGDLVSIELVGIVLRRCR</sequence>
<dbReference type="Proteomes" id="UP000501451">
    <property type="component" value="Chromosome"/>
</dbReference>
<evidence type="ECO:0000259" key="1">
    <source>
        <dbReference type="PROSITE" id="PS50965"/>
    </source>
</evidence>
<gene>
    <name evidence="2" type="ORF">G7057_02555</name>
</gene>